<feature type="compositionally biased region" description="Pro residues" evidence="1">
    <location>
        <begin position="29"/>
        <end position="45"/>
    </location>
</feature>
<reference evidence="2" key="1">
    <citation type="submission" date="2021-05" db="EMBL/GenBank/DDBJ databases">
        <authorList>
            <person name="Alioto T."/>
            <person name="Alioto T."/>
            <person name="Gomez Garrido J."/>
        </authorList>
    </citation>
    <scope>NUCLEOTIDE SEQUENCE</scope>
</reference>
<proteinExistence type="predicted"/>
<feature type="region of interest" description="Disordered" evidence="1">
    <location>
        <begin position="24"/>
        <end position="54"/>
    </location>
</feature>
<name>A0A8D8TL81_9HEMI</name>
<dbReference type="EMBL" id="HBUF01294421">
    <property type="protein sequence ID" value="CAG6689870.1"/>
    <property type="molecule type" value="Transcribed_RNA"/>
</dbReference>
<sequence length="122" mass="12865">MVWSDPYLMRKVFPTGPPCFASNKIRGVPHPPPGPLGPPLHPAPPNVEEGSYGGSDSVLVTKKVLVVLEKRMNKRPVLGKCVGLCKVIGANGIPGHHVVSNVATVLKLENGTVTPTGSIYPV</sequence>
<protein>
    <submittedName>
        <fullName evidence="2">Uncharacterized protein</fullName>
    </submittedName>
</protein>
<evidence type="ECO:0000256" key="1">
    <source>
        <dbReference type="SAM" id="MobiDB-lite"/>
    </source>
</evidence>
<organism evidence="2">
    <name type="scientific">Cacopsylla melanoneura</name>
    <dbReference type="NCBI Taxonomy" id="428564"/>
    <lineage>
        <taxon>Eukaryota</taxon>
        <taxon>Metazoa</taxon>
        <taxon>Ecdysozoa</taxon>
        <taxon>Arthropoda</taxon>
        <taxon>Hexapoda</taxon>
        <taxon>Insecta</taxon>
        <taxon>Pterygota</taxon>
        <taxon>Neoptera</taxon>
        <taxon>Paraneoptera</taxon>
        <taxon>Hemiptera</taxon>
        <taxon>Sternorrhyncha</taxon>
        <taxon>Psylloidea</taxon>
        <taxon>Psyllidae</taxon>
        <taxon>Psyllinae</taxon>
        <taxon>Cacopsylla</taxon>
    </lineage>
</organism>
<dbReference type="AlphaFoldDB" id="A0A8D8TL81"/>
<dbReference type="EMBL" id="HBUF01294422">
    <property type="protein sequence ID" value="CAG6689873.1"/>
    <property type="molecule type" value="Transcribed_RNA"/>
</dbReference>
<evidence type="ECO:0000313" key="2">
    <source>
        <dbReference type="EMBL" id="CAG6689873.1"/>
    </source>
</evidence>
<accession>A0A8D8TL81</accession>